<keyword evidence="6" id="KW-0573">Peptidoglycan synthesis</keyword>
<evidence type="ECO:0000256" key="1">
    <source>
        <dbReference type="ARBA" id="ARBA00022598"/>
    </source>
</evidence>
<dbReference type="InterPro" id="IPR000713">
    <property type="entry name" value="Mur_ligase_N"/>
</dbReference>
<accession>A0ABN6MWC7</accession>
<sequence length="475" mass="50676">MIDWKSVKRIHLIGVAGTGMGSFAGMLKAAGYEVTGSDENVYPPMSTQLERWGIQAMSPYAPANLDRARPDVVVVGNVVRMVNPEATAMRDRGLSHVSFPAALGELFIGPRHGVVVVGTHGKTTTSAMMGAVLHHAGRDPSFLVGGVTRDFESNFRLGQGAHFVVEGDEYDTAYFDKGPKFLHYRPKTAIFTSCELDHADIYRDEAHYESAFEKFVDLLPDGGFLAACAAYGSVRRIAARSRARVETYAVDRSGADWEARGLRLDRDGARFTLVRHGAALAEVHLPVGGAHNVENALGVAAAATALGLSPAEIAAGLAAFHGVKRRQEVRGTAGGVTVVDDFAHHPRAVRQTLAAVQGSFPGARLLAAFEPRSNTSRRNLHQHDYADPATWSDAAEVFLLRPIPTDKVPESERLDVDAVVAALNARGKRAHVYATVDEMVPAIAGAARGGDVVVAMSNGAFGGIWGKVLEAVGRG</sequence>
<dbReference type="Pfam" id="PF08245">
    <property type="entry name" value="Mur_ligase_M"/>
    <property type="match status" value="1"/>
</dbReference>
<evidence type="ECO:0000256" key="4">
    <source>
        <dbReference type="ARBA" id="ARBA00022840"/>
    </source>
</evidence>
<dbReference type="GO" id="GO:0016874">
    <property type="term" value="F:ligase activity"/>
    <property type="evidence" value="ECO:0007669"/>
    <property type="project" value="UniProtKB-KW"/>
</dbReference>
<dbReference type="Pfam" id="PF01225">
    <property type="entry name" value="Mur_ligase"/>
    <property type="match status" value="1"/>
</dbReference>
<evidence type="ECO:0000256" key="5">
    <source>
        <dbReference type="ARBA" id="ARBA00022960"/>
    </source>
</evidence>
<reference evidence="11" key="1">
    <citation type="journal article" date="2022" name="Int. J. Syst. Evol. Microbiol.">
        <title>Anaeromyxobacter oryzae sp. nov., Anaeromyxobacter diazotrophicus sp. nov. and Anaeromyxobacter paludicola sp. nov., isolated from paddy soils.</title>
        <authorList>
            <person name="Itoh H."/>
            <person name="Xu Z."/>
            <person name="Mise K."/>
            <person name="Masuda Y."/>
            <person name="Ushijima N."/>
            <person name="Hayakawa C."/>
            <person name="Shiratori Y."/>
            <person name="Senoo K."/>
        </authorList>
    </citation>
    <scope>NUCLEOTIDE SEQUENCE [LARGE SCALE GENOMIC DNA]</scope>
    <source>
        <strain evidence="11">Red232</strain>
    </source>
</reference>
<dbReference type="SUPFAM" id="SSF53244">
    <property type="entry name" value="MurD-like peptide ligases, peptide-binding domain"/>
    <property type="match status" value="1"/>
</dbReference>
<keyword evidence="7" id="KW-0131">Cell cycle</keyword>
<feature type="domain" description="Rhodanese" evidence="9">
    <location>
        <begin position="82"/>
        <end position="159"/>
    </location>
</feature>
<evidence type="ECO:0000256" key="6">
    <source>
        <dbReference type="ARBA" id="ARBA00022984"/>
    </source>
</evidence>
<protein>
    <submittedName>
        <fullName evidence="10">UDP-N-acetylmuramate:L-alanyl-gamma-D-glutamyl-me so-diaminopimelate ligase</fullName>
    </submittedName>
</protein>
<evidence type="ECO:0000256" key="3">
    <source>
        <dbReference type="ARBA" id="ARBA00022741"/>
    </source>
</evidence>
<dbReference type="EMBL" id="AP025591">
    <property type="protein sequence ID" value="BDG04861.1"/>
    <property type="molecule type" value="Genomic_DNA"/>
</dbReference>
<dbReference type="Pfam" id="PF02875">
    <property type="entry name" value="Mur_ligase_C"/>
    <property type="match status" value="1"/>
</dbReference>
<dbReference type="PANTHER" id="PTHR43445:SF5">
    <property type="entry name" value="UDP-N-ACETYLMURAMATE--L-ALANYL-GAMMA-D-GLUTAMYL-MESO-2,6-DIAMINOHEPTANDIOATE LIGASE"/>
    <property type="match status" value="1"/>
</dbReference>
<keyword evidence="2" id="KW-0132">Cell division</keyword>
<evidence type="ECO:0000259" key="9">
    <source>
        <dbReference type="PROSITE" id="PS50206"/>
    </source>
</evidence>
<dbReference type="Proteomes" id="UP001162891">
    <property type="component" value="Chromosome"/>
</dbReference>
<evidence type="ECO:0000313" key="11">
    <source>
        <dbReference type="Proteomes" id="UP001162891"/>
    </source>
</evidence>
<dbReference type="InterPro" id="IPR001763">
    <property type="entry name" value="Rhodanese-like_dom"/>
</dbReference>
<dbReference type="SUPFAM" id="SSF51984">
    <property type="entry name" value="MurCD N-terminal domain"/>
    <property type="match status" value="1"/>
</dbReference>
<evidence type="ECO:0000256" key="2">
    <source>
        <dbReference type="ARBA" id="ARBA00022618"/>
    </source>
</evidence>
<dbReference type="InterPro" id="IPR036565">
    <property type="entry name" value="Mur-like_cat_sf"/>
</dbReference>
<dbReference type="PANTHER" id="PTHR43445">
    <property type="entry name" value="UDP-N-ACETYLMURAMATE--L-ALANINE LIGASE-RELATED"/>
    <property type="match status" value="1"/>
</dbReference>
<name>A0ABN6MWC7_9BACT</name>
<dbReference type="SUPFAM" id="SSF53623">
    <property type="entry name" value="MurD-like peptide ligases, catalytic domain"/>
    <property type="match status" value="1"/>
</dbReference>
<dbReference type="InterPro" id="IPR036615">
    <property type="entry name" value="Mur_ligase_C_dom_sf"/>
</dbReference>
<dbReference type="Gene3D" id="3.90.190.20">
    <property type="entry name" value="Mur ligase, C-terminal domain"/>
    <property type="match status" value="1"/>
</dbReference>
<evidence type="ECO:0000256" key="7">
    <source>
        <dbReference type="ARBA" id="ARBA00023306"/>
    </source>
</evidence>
<keyword evidence="5" id="KW-0133">Cell shape</keyword>
<proteinExistence type="predicted"/>
<keyword evidence="1 10" id="KW-0436">Ligase</keyword>
<keyword evidence="8" id="KW-0961">Cell wall biogenesis/degradation</keyword>
<dbReference type="InterPro" id="IPR050061">
    <property type="entry name" value="MurCDEF_pg_biosynth"/>
</dbReference>
<evidence type="ECO:0000313" key="10">
    <source>
        <dbReference type="EMBL" id="BDG04861.1"/>
    </source>
</evidence>
<dbReference type="Gene3D" id="3.40.1190.10">
    <property type="entry name" value="Mur-like, catalytic domain"/>
    <property type="match status" value="1"/>
</dbReference>
<dbReference type="Gene3D" id="3.40.50.720">
    <property type="entry name" value="NAD(P)-binding Rossmann-like Domain"/>
    <property type="match status" value="1"/>
</dbReference>
<dbReference type="InterPro" id="IPR013221">
    <property type="entry name" value="Mur_ligase_cen"/>
</dbReference>
<dbReference type="PROSITE" id="PS50206">
    <property type="entry name" value="RHODANESE_3"/>
    <property type="match status" value="1"/>
</dbReference>
<dbReference type="InterPro" id="IPR004101">
    <property type="entry name" value="Mur_ligase_C"/>
</dbReference>
<keyword evidence="4" id="KW-0067">ATP-binding</keyword>
<organism evidence="10 11">
    <name type="scientific">Anaeromyxobacter oryzae</name>
    <dbReference type="NCBI Taxonomy" id="2918170"/>
    <lineage>
        <taxon>Bacteria</taxon>
        <taxon>Pseudomonadati</taxon>
        <taxon>Myxococcota</taxon>
        <taxon>Myxococcia</taxon>
        <taxon>Myxococcales</taxon>
        <taxon>Cystobacterineae</taxon>
        <taxon>Anaeromyxobacteraceae</taxon>
        <taxon>Anaeromyxobacter</taxon>
    </lineage>
</organism>
<keyword evidence="3" id="KW-0547">Nucleotide-binding</keyword>
<dbReference type="RefSeq" id="WP_248353363.1">
    <property type="nucleotide sequence ID" value="NZ_AP025591.1"/>
</dbReference>
<keyword evidence="11" id="KW-1185">Reference proteome</keyword>
<evidence type="ECO:0000256" key="8">
    <source>
        <dbReference type="ARBA" id="ARBA00023316"/>
    </source>
</evidence>
<gene>
    <name evidence="10" type="primary">mpl</name>
    <name evidence="10" type="ORF">AMOR_38570</name>
</gene>